<evidence type="ECO:0000313" key="13">
    <source>
        <dbReference type="EMBL" id="KAF3949109.1"/>
    </source>
</evidence>
<evidence type="ECO:0000256" key="5">
    <source>
        <dbReference type="ARBA" id="ARBA00022741"/>
    </source>
</evidence>
<evidence type="ECO:0000259" key="12">
    <source>
        <dbReference type="PROSITE" id="PS50975"/>
    </source>
</evidence>
<dbReference type="InterPro" id="IPR016185">
    <property type="entry name" value="PreATP-grasp_dom_sf"/>
</dbReference>
<dbReference type="HAMAP" id="MF_01929">
    <property type="entry name" value="PurE_classI"/>
    <property type="match status" value="1"/>
</dbReference>
<reference evidence="13" key="1">
    <citation type="submission" date="2020-03" db="EMBL/GenBank/DDBJ databases">
        <title>Castanea mollissima Vanexum genome sequencing.</title>
        <authorList>
            <person name="Staton M."/>
        </authorList>
    </citation>
    <scope>NUCLEOTIDE SEQUENCE</scope>
    <source>
        <tissue evidence="13">Leaf</tissue>
    </source>
</reference>
<dbReference type="InterPro" id="IPR003135">
    <property type="entry name" value="ATP-grasp_carboxylate-amine"/>
</dbReference>
<dbReference type="SMART" id="SM01001">
    <property type="entry name" value="AIRC"/>
    <property type="match status" value="1"/>
</dbReference>
<feature type="domain" description="ATP-grasp" evidence="12">
    <location>
        <begin position="201"/>
        <end position="389"/>
    </location>
</feature>
<dbReference type="Pfam" id="PF22660">
    <property type="entry name" value="RS_preATP-grasp-like"/>
    <property type="match status" value="1"/>
</dbReference>
<dbReference type="Gene3D" id="3.30.1490.20">
    <property type="entry name" value="ATP-grasp fold, A domain"/>
    <property type="match status" value="1"/>
</dbReference>
<dbReference type="Pfam" id="PF02222">
    <property type="entry name" value="ATP-grasp"/>
    <property type="match status" value="1"/>
</dbReference>
<dbReference type="NCBIfam" id="NF004679">
    <property type="entry name" value="PRK06019.1-5"/>
    <property type="match status" value="1"/>
</dbReference>
<keyword evidence="9" id="KW-0456">Lyase</keyword>
<evidence type="ECO:0000313" key="14">
    <source>
        <dbReference type="Proteomes" id="UP000737018"/>
    </source>
</evidence>
<evidence type="ECO:0000256" key="10">
    <source>
        <dbReference type="ARBA" id="ARBA00031607"/>
    </source>
</evidence>
<dbReference type="EC" id="4.1.1.21" evidence="4"/>
<organism evidence="13 14">
    <name type="scientific">Castanea mollissima</name>
    <name type="common">Chinese chestnut</name>
    <dbReference type="NCBI Taxonomy" id="60419"/>
    <lineage>
        <taxon>Eukaryota</taxon>
        <taxon>Viridiplantae</taxon>
        <taxon>Streptophyta</taxon>
        <taxon>Embryophyta</taxon>
        <taxon>Tracheophyta</taxon>
        <taxon>Spermatophyta</taxon>
        <taxon>Magnoliopsida</taxon>
        <taxon>eudicotyledons</taxon>
        <taxon>Gunneridae</taxon>
        <taxon>Pentapetalae</taxon>
        <taxon>rosids</taxon>
        <taxon>fabids</taxon>
        <taxon>Fagales</taxon>
        <taxon>Fagaceae</taxon>
        <taxon>Castanea</taxon>
    </lineage>
</organism>
<dbReference type="Gene3D" id="3.40.50.20">
    <property type="match status" value="1"/>
</dbReference>
<dbReference type="InterPro" id="IPR005875">
    <property type="entry name" value="PurK"/>
</dbReference>
<dbReference type="GO" id="GO:0009507">
    <property type="term" value="C:chloroplast"/>
    <property type="evidence" value="ECO:0007669"/>
    <property type="project" value="TreeGrafter"/>
</dbReference>
<evidence type="ECO:0000256" key="4">
    <source>
        <dbReference type="ARBA" id="ARBA00012329"/>
    </source>
</evidence>
<keyword evidence="8 11" id="KW-0067">ATP-binding</keyword>
<dbReference type="InterPro" id="IPR011761">
    <property type="entry name" value="ATP-grasp"/>
</dbReference>
<dbReference type="InterPro" id="IPR040686">
    <property type="entry name" value="PurK_C"/>
</dbReference>
<dbReference type="EMBL" id="JRKL02006313">
    <property type="protein sequence ID" value="KAF3949109.1"/>
    <property type="molecule type" value="Genomic_DNA"/>
</dbReference>
<dbReference type="SUPFAM" id="SSF52440">
    <property type="entry name" value="PreATP-grasp domain"/>
    <property type="match status" value="1"/>
</dbReference>
<dbReference type="FunFam" id="3.30.470.20:FF:000037">
    <property type="entry name" value="Phosphoribosylaminoimidazole carboxylase, chloroplastic"/>
    <property type="match status" value="1"/>
</dbReference>
<keyword evidence="5 11" id="KW-0547">Nucleotide-binding</keyword>
<dbReference type="NCBIfam" id="TIGR01162">
    <property type="entry name" value="purE"/>
    <property type="match status" value="1"/>
</dbReference>
<keyword evidence="14" id="KW-1185">Reference proteome</keyword>
<dbReference type="UniPathway" id="UPA00074">
    <property type="reaction ID" value="UER00130"/>
</dbReference>
<evidence type="ECO:0000256" key="8">
    <source>
        <dbReference type="ARBA" id="ARBA00022840"/>
    </source>
</evidence>
<evidence type="ECO:0000256" key="6">
    <source>
        <dbReference type="ARBA" id="ARBA00022755"/>
    </source>
</evidence>
<sequence>MLHQSLTINGAVTNTDTISNFNPCLAPRITPPSPPPTTLSFFFSMNHSTKQNPLLSSSSSSSSSLKHTTPVFASQASRVTHETSPSKDDVPVHGLSEVIVGVLGGGQLGRMLCQAASQMAIKVMVLDPLENCPASALSYHHMVGSFDNSATVCEFARRCDVLTVEIEHVDVATMEMLEQQGVDCQPKASTIRIIQDKYLQKVHFSRHAIPLPEFMQIDDLEGAKRAGELFGYPLMIKSKRLAYDGRGNAVAHSEEELSSAVAALGGFDRGLYVEKWAPFVKELAVIVARGRDNSILCYPVVETIHKENICHVVKAPANVSWDIRKRATDVAYKAVSSLEGAGVFAVELFLTGDGQILLNEVAPRPHNSGHHTIESCYTSQFEQHLRAVVGLPLGEPSMKTPAAVMYNILGEDEGEPGFILAHQLIRRALSIPGATVQHNYLSLPPPPHVKSLSFIYLFIKFQGEPGFILAHQLIRRALSIPGATVHWYDKPEMRKQRKMGHVTIVGPSMGDVEERLKSILKEEGSDCKAAVTPRVGIIMGSDSDLPVMKDAARILNMFGVPYEVKIVSAHRTPEMMFSYASSALERGIQIIVAGAGGAAHLPGMVAALTPLPVIGVPVRASALDGLDSLLSIVQMPRGVPVATVAINNATNAGLLAVRMMGIRDADLLAKE</sequence>
<dbReference type="Gene3D" id="3.40.50.1970">
    <property type="match status" value="1"/>
</dbReference>
<evidence type="ECO:0000256" key="7">
    <source>
        <dbReference type="ARBA" id="ARBA00022793"/>
    </source>
</evidence>
<comment type="caution">
    <text evidence="13">The sequence shown here is derived from an EMBL/GenBank/DDBJ whole genome shotgun (WGS) entry which is preliminary data.</text>
</comment>
<dbReference type="SUPFAM" id="SSF52255">
    <property type="entry name" value="N5-CAIR mutase (phosphoribosylaminoimidazole carboxylase, PurE)"/>
    <property type="match status" value="1"/>
</dbReference>
<proteinExistence type="inferred from homology"/>
<dbReference type="InterPro" id="IPR054350">
    <property type="entry name" value="PurT/PurK_preATP-grasp"/>
</dbReference>
<keyword evidence="6" id="KW-0658">Purine biosynthesis</keyword>
<dbReference type="NCBIfam" id="TIGR01161">
    <property type="entry name" value="purK"/>
    <property type="match status" value="1"/>
</dbReference>
<dbReference type="InterPro" id="IPR013815">
    <property type="entry name" value="ATP_grasp_subdomain_1"/>
</dbReference>
<dbReference type="Pfam" id="PF00731">
    <property type="entry name" value="AIRC"/>
    <property type="match status" value="1"/>
</dbReference>
<dbReference type="InterPro" id="IPR000031">
    <property type="entry name" value="PurE_dom"/>
</dbReference>
<dbReference type="PIRSF" id="PIRSF001340">
    <property type="entry name" value="AIR_carboxylase"/>
    <property type="match status" value="1"/>
</dbReference>
<dbReference type="AlphaFoldDB" id="A0A8J4VHB7"/>
<evidence type="ECO:0000256" key="1">
    <source>
        <dbReference type="ARBA" id="ARBA00001244"/>
    </source>
</evidence>
<dbReference type="SUPFAM" id="SSF56059">
    <property type="entry name" value="Glutathione synthetase ATP-binding domain-like"/>
    <property type="match status" value="1"/>
</dbReference>
<dbReference type="GO" id="GO:0046872">
    <property type="term" value="F:metal ion binding"/>
    <property type="evidence" value="ECO:0007669"/>
    <property type="project" value="InterPro"/>
</dbReference>
<dbReference type="OrthoDB" id="15425at2759"/>
<evidence type="ECO:0000256" key="9">
    <source>
        <dbReference type="ARBA" id="ARBA00023239"/>
    </source>
</evidence>
<dbReference type="Proteomes" id="UP000737018">
    <property type="component" value="Unassembled WGS sequence"/>
</dbReference>
<dbReference type="PANTHER" id="PTHR11609">
    <property type="entry name" value="PURINE BIOSYNTHESIS PROTEIN 6/7, PUR6/7"/>
    <property type="match status" value="1"/>
</dbReference>
<dbReference type="InterPro" id="IPR033747">
    <property type="entry name" value="PurE_ClassI"/>
</dbReference>
<protein>
    <recommendedName>
        <fullName evidence="4">phosphoribosylaminoimidazole carboxylase</fullName>
        <ecNumber evidence="4">4.1.1.21</ecNumber>
    </recommendedName>
    <alternativeName>
        <fullName evidence="10">AIR carboxylase</fullName>
    </alternativeName>
</protein>
<evidence type="ECO:0000256" key="11">
    <source>
        <dbReference type="PROSITE-ProRule" id="PRU00409"/>
    </source>
</evidence>
<evidence type="ECO:0000256" key="3">
    <source>
        <dbReference type="ARBA" id="ARBA00006114"/>
    </source>
</evidence>
<evidence type="ECO:0000256" key="2">
    <source>
        <dbReference type="ARBA" id="ARBA00004747"/>
    </source>
</evidence>
<comment type="catalytic activity">
    <reaction evidence="1">
        <text>5-amino-1-(5-phospho-D-ribosyl)imidazole-4-carboxylate + H(+) = 5-amino-1-(5-phospho-beta-D-ribosyl)imidazole + CO2</text>
        <dbReference type="Rhea" id="RHEA:10792"/>
        <dbReference type="ChEBI" id="CHEBI:15378"/>
        <dbReference type="ChEBI" id="CHEBI:16526"/>
        <dbReference type="ChEBI" id="CHEBI:77657"/>
        <dbReference type="ChEBI" id="CHEBI:137981"/>
        <dbReference type="EC" id="4.1.1.21"/>
    </reaction>
</comment>
<dbReference type="SUPFAM" id="SSF51246">
    <property type="entry name" value="Rudiment single hybrid motif"/>
    <property type="match status" value="1"/>
</dbReference>
<dbReference type="GO" id="GO:0006189">
    <property type="term" value="P:'de novo' IMP biosynthetic process"/>
    <property type="evidence" value="ECO:0007669"/>
    <property type="project" value="UniProtKB-UniPathway"/>
</dbReference>
<comment type="pathway">
    <text evidence="2">Purine metabolism; IMP biosynthesis via de novo pathway; 5-amino-1-(5-phospho-D-ribosyl)imidazole-4-carboxylate from 5-amino-1-(5-phospho-D-ribosyl)imidazole (carboxylase route): step 1/1.</text>
</comment>
<name>A0A8J4VHB7_9ROSI</name>
<dbReference type="Gene3D" id="3.30.470.20">
    <property type="entry name" value="ATP-grasp fold, B domain"/>
    <property type="match status" value="1"/>
</dbReference>
<accession>A0A8J4VHB7</accession>
<dbReference type="PROSITE" id="PS50975">
    <property type="entry name" value="ATP_GRASP"/>
    <property type="match status" value="1"/>
</dbReference>
<dbReference type="InterPro" id="IPR011054">
    <property type="entry name" value="Rudment_hybrid_motif"/>
</dbReference>
<dbReference type="GO" id="GO:0004638">
    <property type="term" value="F:phosphoribosylaminoimidazole carboxylase activity"/>
    <property type="evidence" value="ECO:0007669"/>
    <property type="project" value="UniProtKB-EC"/>
</dbReference>
<dbReference type="HAMAP" id="MF_01928">
    <property type="entry name" value="PurK"/>
    <property type="match status" value="1"/>
</dbReference>
<dbReference type="Pfam" id="PF17769">
    <property type="entry name" value="PurK_C"/>
    <property type="match status" value="1"/>
</dbReference>
<dbReference type="GO" id="GO:0005524">
    <property type="term" value="F:ATP binding"/>
    <property type="evidence" value="ECO:0007669"/>
    <property type="project" value="UniProtKB-UniRule"/>
</dbReference>
<dbReference type="InterPro" id="IPR016301">
    <property type="entry name" value="Ade2_fungi/plant"/>
</dbReference>
<gene>
    <name evidence="13" type="ORF">CMV_024975</name>
</gene>
<dbReference type="PANTHER" id="PTHR11609:SF5">
    <property type="entry name" value="PHOSPHORIBOSYLAMINOIMIDAZOLE CARBOXYLASE"/>
    <property type="match status" value="1"/>
</dbReference>
<keyword evidence="7" id="KW-0210">Decarboxylase</keyword>
<comment type="similarity">
    <text evidence="3">In the C-terminal section; belongs to the AIR carboxylase family. Class I subfamily.</text>
</comment>
<dbReference type="FunFam" id="3.30.1490.20:FF:000016">
    <property type="entry name" value="phosphoribosylaminoimidazole carboxylase, chloroplastic"/>
    <property type="match status" value="1"/>
</dbReference>